<evidence type="ECO:0000256" key="6">
    <source>
        <dbReference type="ARBA" id="ARBA00023136"/>
    </source>
</evidence>
<accession>A0A2K0TYM4</accession>
<feature type="signal peptide" evidence="9">
    <location>
        <begin position="1"/>
        <end position="24"/>
    </location>
</feature>
<keyword evidence="4 9" id="KW-0732">Signal</keyword>
<dbReference type="PANTHER" id="PTHR22811">
    <property type="entry name" value="TRANSMEMBRANE EMP24 DOMAIN-CONTAINING PROTEIN"/>
    <property type="match status" value="1"/>
</dbReference>
<dbReference type="GO" id="GO:0016020">
    <property type="term" value="C:membrane"/>
    <property type="evidence" value="ECO:0007669"/>
    <property type="project" value="UniProtKB-SubCell"/>
</dbReference>
<keyword evidence="6 8" id="KW-0472">Membrane</keyword>
<evidence type="ECO:0000256" key="2">
    <source>
        <dbReference type="ARBA" id="ARBA00007104"/>
    </source>
</evidence>
<evidence type="ECO:0000256" key="4">
    <source>
        <dbReference type="ARBA" id="ARBA00022729"/>
    </source>
</evidence>
<evidence type="ECO:0000256" key="1">
    <source>
        <dbReference type="ARBA" id="ARBA00004479"/>
    </source>
</evidence>
<dbReference type="PROSITE" id="PS50866">
    <property type="entry name" value="GOLD"/>
    <property type="match status" value="1"/>
</dbReference>
<feature type="transmembrane region" description="Helical" evidence="8">
    <location>
        <begin position="191"/>
        <end position="211"/>
    </location>
</feature>
<evidence type="ECO:0000256" key="8">
    <source>
        <dbReference type="SAM" id="Phobius"/>
    </source>
</evidence>
<evidence type="ECO:0000256" key="9">
    <source>
        <dbReference type="SAM" id="SignalP"/>
    </source>
</evidence>
<evidence type="ECO:0000256" key="5">
    <source>
        <dbReference type="ARBA" id="ARBA00022989"/>
    </source>
</evidence>
<name>A0A2K0TYM4_TRIHA</name>
<comment type="similarity">
    <text evidence="2 7">Belongs to the EMP24/GP25L family.</text>
</comment>
<dbReference type="SMART" id="SM01190">
    <property type="entry name" value="EMP24_GP25L"/>
    <property type="match status" value="1"/>
</dbReference>
<dbReference type="InterPro" id="IPR009038">
    <property type="entry name" value="GOLD_dom"/>
</dbReference>
<comment type="subcellular location">
    <subcellularLocation>
        <location evidence="1 7">Membrane</location>
        <topology evidence="1 7">Single-pass type I membrane protein</topology>
    </subcellularLocation>
</comment>
<proteinExistence type="inferred from homology"/>
<dbReference type="Pfam" id="PF01105">
    <property type="entry name" value="EMP24_GP25L"/>
    <property type="match status" value="1"/>
</dbReference>
<evidence type="ECO:0000256" key="7">
    <source>
        <dbReference type="RuleBase" id="RU003827"/>
    </source>
</evidence>
<dbReference type="Proteomes" id="UP000236290">
    <property type="component" value="Unassembled WGS sequence"/>
</dbReference>
<evidence type="ECO:0000313" key="12">
    <source>
        <dbReference type="Proteomes" id="UP000236290"/>
    </source>
</evidence>
<protein>
    <recommendedName>
        <fullName evidence="10">GOLD domain-containing protein</fullName>
    </recommendedName>
</protein>
<feature type="domain" description="GOLD" evidence="10">
    <location>
        <begin position="41"/>
        <end position="131"/>
    </location>
</feature>
<dbReference type="InterPro" id="IPR015720">
    <property type="entry name" value="Emp24-like"/>
</dbReference>
<feature type="chain" id="PRO_5014357876" description="GOLD domain-containing protein" evidence="9">
    <location>
        <begin position="25"/>
        <end position="221"/>
    </location>
</feature>
<comment type="caution">
    <text evidence="11">The sequence shown here is derived from an EMBL/GenBank/DDBJ whole genome shotgun (WGS) entry which is preliminary data.</text>
</comment>
<evidence type="ECO:0000259" key="10">
    <source>
        <dbReference type="PROSITE" id="PS50866"/>
    </source>
</evidence>
<dbReference type="EMBL" id="MTYI01000149">
    <property type="protein sequence ID" value="PNP50629.1"/>
    <property type="molecule type" value="Genomic_DNA"/>
</dbReference>
<gene>
    <name evidence="11" type="ORF">THARTR1_08647</name>
</gene>
<reference evidence="11 12" key="1">
    <citation type="submission" date="2017-02" db="EMBL/GenBank/DDBJ databases">
        <title>Genomes of Trichoderma spp. with biocontrol activity.</title>
        <authorList>
            <person name="Gardiner D."/>
            <person name="Kazan K."/>
            <person name="Vos C."/>
            <person name="Harvey P."/>
        </authorList>
    </citation>
    <scope>NUCLEOTIDE SEQUENCE [LARGE SCALE GENOMIC DNA]</scope>
    <source>
        <strain evidence="11 12">Tr1</strain>
    </source>
</reference>
<keyword evidence="3 7" id="KW-0812">Transmembrane</keyword>
<evidence type="ECO:0000313" key="11">
    <source>
        <dbReference type="EMBL" id="PNP50629.1"/>
    </source>
</evidence>
<dbReference type="AlphaFoldDB" id="A0A2K0TYM4"/>
<evidence type="ECO:0000256" key="3">
    <source>
        <dbReference type="ARBA" id="ARBA00022692"/>
    </source>
</evidence>
<keyword evidence="5 8" id="KW-1133">Transmembrane helix</keyword>
<dbReference type="OrthoDB" id="759142at2759"/>
<sequence>MAQSALSPMRWLCGLLLLVSAANALKFDLIAHTGGESLKKERCIRNFVGSDTLVVVTSTVDGYKGDGMLVNIHVRDAIGNEYGRAKDVAGESRIVFTSHADAAFDVCFENLMVGPNKPVMNLRTVELDIDIGADAKDWSAIQATEKLKPVEAELRRIEELTAEVVREMDYLRHREQKLRDTNESTNNRVKWFGVGTTWLLVILWAWQIMYLRAYFRSKHLI</sequence>
<organism evidence="11 12">
    <name type="scientific">Trichoderma harzianum</name>
    <name type="common">Hypocrea lixii</name>
    <dbReference type="NCBI Taxonomy" id="5544"/>
    <lineage>
        <taxon>Eukaryota</taxon>
        <taxon>Fungi</taxon>
        <taxon>Dikarya</taxon>
        <taxon>Ascomycota</taxon>
        <taxon>Pezizomycotina</taxon>
        <taxon>Sordariomycetes</taxon>
        <taxon>Hypocreomycetidae</taxon>
        <taxon>Hypocreales</taxon>
        <taxon>Hypocreaceae</taxon>
        <taxon>Trichoderma</taxon>
    </lineage>
</organism>